<evidence type="ECO:0000256" key="4">
    <source>
        <dbReference type="ARBA" id="ARBA00022827"/>
    </source>
</evidence>
<name>A0A971S1N7_9BACT</name>
<evidence type="ECO:0000313" key="9">
    <source>
        <dbReference type="EMBL" id="NLW35719.1"/>
    </source>
</evidence>
<dbReference type="AlphaFoldDB" id="A0A971S1N7"/>
<dbReference type="GO" id="GO:0050660">
    <property type="term" value="F:flavin adenine dinucleotide binding"/>
    <property type="evidence" value="ECO:0007669"/>
    <property type="project" value="TreeGrafter"/>
</dbReference>
<evidence type="ECO:0000256" key="5">
    <source>
        <dbReference type="ARBA" id="ARBA00023002"/>
    </source>
</evidence>
<feature type="non-terminal residue" evidence="9">
    <location>
        <position position="1"/>
    </location>
</feature>
<evidence type="ECO:0000256" key="1">
    <source>
        <dbReference type="ARBA" id="ARBA00001974"/>
    </source>
</evidence>
<feature type="domain" description="Pyridine nucleotide-disulphide oxidoreductase dimerisation" evidence="7">
    <location>
        <begin position="67"/>
        <end position="169"/>
    </location>
</feature>
<proteinExistence type="inferred from homology"/>
<keyword evidence="3" id="KW-0285">Flavoprotein</keyword>
<organism evidence="9 10">
    <name type="scientific">Syntrophorhabdus aromaticivorans</name>
    <dbReference type="NCBI Taxonomy" id="328301"/>
    <lineage>
        <taxon>Bacteria</taxon>
        <taxon>Pseudomonadati</taxon>
        <taxon>Thermodesulfobacteriota</taxon>
        <taxon>Syntrophorhabdia</taxon>
        <taxon>Syntrophorhabdales</taxon>
        <taxon>Syntrophorhabdaceae</taxon>
        <taxon>Syntrophorhabdus</taxon>
    </lineage>
</organism>
<dbReference type="Gene3D" id="3.30.390.30">
    <property type="match status" value="1"/>
</dbReference>
<comment type="similarity">
    <text evidence="2">Belongs to the class-I pyridine nucleotide-disulfide oxidoreductase family.</text>
</comment>
<evidence type="ECO:0000313" key="10">
    <source>
        <dbReference type="Proteomes" id="UP000777265"/>
    </source>
</evidence>
<dbReference type="SUPFAM" id="SSF55424">
    <property type="entry name" value="FAD/NAD-linked reductases, dimerisation (C-terminal) domain"/>
    <property type="match status" value="1"/>
</dbReference>
<dbReference type="PANTHER" id="PTHR22912:SF151">
    <property type="entry name" value="DIHYDROLIPOYL DEHYDROGENASE, MITOCHONDRIAL"/>
    <property type="match status" value="1"/>
</dbReference>
<sequence length="196" mass="22318">NAGIEYTKKGITVDSYMRTSKKHIYAVGDCNGQTLFSHAAMHQGMLALMHAVSPFSMPFLKRERYVVPWSVFTEPEVAQVGLTEKEAREKGFNIEVIKKDFRSYGRTVADGHPEGFIKIVTDSGGRIHGATIVGENASELIHEWTMAIQYKKKMHHLMMMQHSFPSISMINKMVTENWMMGKMKAPWLQKLIKKLV</sequence>
<reference evidence="9" key="2">
    <citation type="submission" date="2020-01" db="EMBL/GenBank/DDBJ databases">
        <authorList>
            <person name="Campanaro S."/>
        </authorList>
    </citation>
    <scope>NUCLEOTIDE SEQUENCE</scope>
    <source>
        <strain evidence="9">AS06rmzACSIP_7</strain>
    </source>
</reference>
<accession>A0A971S1N7</accession>
<feature type="domain" description="FAD/NAD(P)-binding" evidence="8">
    <location>
        <begin position="2"/>
        <end position="44"/>
    </location>
</feature>
<dbReference type="Gene3D" id="3.50.50.60">
    <property type="entry name" value="FAD/NAD(P)-binding domain"/>
    <property type="match status" value="1"/>
</dbReference>
<dbReference type="InterPro" id="IPR050151">
    <property type="entry name" value="Class-I_Pyr_Nuc-Dis_Oxidored"/>
</dbReference>
<reference evidence="9" key="1">
    <citation type="journal article" date="2020" name="Biotechnol. Biofuels">
        <title>New insights from the biogas microbiome by comprehensive genome-resolved metagenomics of nearly 1600 species originating from multiple anaerobic digesters.</title>
        <authorList>
            <person name="Campanaro S."/>
            <person name="Treu L."/>
            <person name="Rodriguez-R L.M."/>
            <person name="Kovalovszki A."/>
            <person name="Ziels R.M."/>
            <person name="Maus I."/>
            <person name="Zhu X."/>
            <person name="Kougias P.G."/>
            <person name="Basile A."/>
            <person name="Luo G."/>
            <person name="Schluter A."/>
            <person name="Konstantinidis K.T."/>
            <person name="Angelidaki I."/>
        </authorList>
    </citation>
    <scope>NUCLEOTIDE SEQUENCE</scope>
    <source>
        <strain evidence="9">AS06rmzACSIP_7</strain>
    </source>
</reference>
<evidence type="ECO:0000256" key="2">
    <source>
        <dbReference type="ARBA" id="ARBA00007532"/>
    </source>
</evidence>
<evidence type="ECO:0000259" key="7">
    <source>
        <dbReference type="Pfam" id="PF02852"/>
    </source>
</evidence>
<comment type="caution">
    <text evidence="9">The sequence shown here is derived from an EMBL/GenBank/DDBJ whole genome shotgun (WGS) entry which is preliminary data.</text>
</comment>
<keyword evidence="4" id="KW-0274">FAD</keyword>
<dbReference type="GO" id="GO:0006103">
    <property type="term" value="P:2-oxoglutarate metabolic process"/>
    <property type="evidence" value="ECO:0007669"/>
    <property type="project" value="TreeGrafter"/>
</dbReference>
<evidence type="ECO:0000259" key="8">
    <source>
        <dbReference type="Pfam" id="PF07992"/>
    </source>
</evidence>
<dbReference type="Pfam" id="PF07992">
    <property type="entry name" value="Pyr_redox_2"/>
    <property type="match status" value="1"/>
</dbReference>
<dbReference type="PRINTS" id="PR00411">
    <property type="entry name" value="PNDRDTASEI"/>
</dbReference>
<comment type="cofactor">
    <cofactor evidence="1">
        <name>FAD</name>
        <dbReference type="ChEBI" id="CHEBI:57692"/>
    </cofactor>
</comment>
<dbReference type="GO" id="GO:0004148">
    <property type="term" value="F:dihydrolipoyl dehydrogenase (NADH) activity"/>
    <property type="evidence" value="ECO:0007669"/>
    <property type="project" value="TreeGrafter"/>
</dbReference>
<evidence type="ECO:0000256" key="6">
    <source>
        <dbReference type="ARBA" id="ARBA00023027"/>
    </source>
</evidence>
<dbReference type="Proteomes" id="UP000777265">
    <property type="component" value="Unassembled WGS sequence"/>
</dbReference>
<dbReference type="SUPFAM" id="SSF51905">
    <property type="entry name" value="FAD/NAD(P)-binding domain"/>
    <property type="match status" value="1"/>
</dbReference>
<protein>
    <submittedName>
        <fullName evidence="9">NAD(P)/FAD-dependent oxidoreductase</fullName>
    </submittedName>
</protein>
<dbReference type="PANTHER" id="PTHR22912">
    <property type="entry name" value="DISULFIDE OXIDOREDUCTASE"/>
    <property type="match status" value="1"/>
</dbReference>
<dbReference type="EMBL" id="JAAYEE010000166">
    <property type="protein sequence ID" value="NLW35719.1"/>
    <property type="molecule type" value="Genomic_DNA"/>
</dbReference>
<evidence type="ECO:0000256" key="3">
    <source>
        <dbReference type="ARBA" id="ARBA00022630"/>
    </source>
</evidence>
<dbReference type="InterPro" id="IPR016156">
    <property type="entry name" value="FAD/NAD-linked_Rdtase_dimer_sf"/>
</dbReference>
<keyword evidence="6" id="KW-0520">NAD</keyword>
<keyword evidence="5" id="KW-0560">Oxidoreductase</keyword>
<gene>
    <name evidence="9" type="ORF">GXY80_09605</name>
</gene>
<dbReference type="Pfam" id="PF02852">
    <property type="entry name" value="Pyr_redox_dim"/>
    <property type="match status" value="1"/>
</dbReference>
<dbReference type="InterPro" id="IPR023753">
    <property type="entry name" value="FAD/NAD-binding_dom"/>
</dbReference>
<dbReference type="InterPro" id="IPR036188">
    <property type="entry name" value="FAD/NAD-bd_sf"/>
</dbReference>
<dbReference type="InterPro" id="IPR004099">
    <property type="entry name" value="Pyr_nucl-diS_OxRdtase_dimer"/>
</dbReference>
<dbReference type="FunFam" id="3.30.390.30:FF:000001">
    <property type="entry name" value="Dihydrolipoyl dehydrogenase"/>
    <property type="match status" value="1"/>
</dbReference>